<dbReference type="EMBL" id="FQ790278">
    <property type="protein sequence ID" value="CCD45828.1"/>
    <property type="molecule type" value="Genomic_DNA"/>
</dbReference>
<accession>G2XZE1</accession>
<proteinExistence type="predicted"/>
<sequence length="50" mass="5691">MLCAYGHTASDTILSTVSHTHLLKKAVPLLSTLRLRTYLPERTIYSAFIW</sequence>
<dbReference type="HOGENOM" id="CLU_3124786_0_0_1"/>
<evidence type="ECO:0000313" key="2">
    <source>
        <dbReference type="Proteomes" id="UP000008177"/>
    </source>
</evidence>
<name>G2XZE1_BOTF4</name>
<dbReference type="Proteomes" id="UP000008177">
    <property type="component" value="Unplaced contigs"/>
</dbReference>
<reference evidence="2" key="1">
    <citation type="journal article" date="2011" name="PLoS Genet.">
        <title>Genomic analysis of the necrotrophic fungal pathogens Sclerotinia sclerotiorum and Botrytis cinerea.</title>
        <authorList>
            <person name="Amselem J."/>
            <person name="Cuomo C.A."/>
            <person name="van Kan J.A."/>
            <person name="Viaud M."/>
            <person name="Benito E.P."/>
            <person name="Couloux A."/>
            <person name="Coutinho P.M."/>
            <person name="de Vries R.P."/>
            <person name="Dyer P.S."/>
            <person name="Fillinger S."/>
            <person name="Fournier E."/>
            <person name="Gout L."/>
            <person name="Hahn M."/>
            <person name="Kohn L."/>
            <person name="Lapalu N."/>
            <person name="Plummer K.M."/>
            <person name="Pradier J.M."/>
            <person name="Quevillon E."/>
            <person name="Sharon A."/>
            <person name="Simon A."/>
            <person name="ten Have A."/>
            <person name="Tudzynski B."/>
            <person name="Tudzynski P."/>
            <person name="Wincker P."/>
            <person name="Andrew M."/>
            <person name="Anthouard V."/>
            <person name="Beever R.E."/>
            <person name="Beffa R."/>
            <person name="Benoit I."/>
            <person name="Bouzid O."/>
            <person name="Brault B."/>
            <person name="Chen Z."/>
            <person name="Choquer M."/>
            <person name="Collemare J."/>
            <person name="Cotton P."/>
            <person name="Danchin E.G."/>
            <person name="Da Silva C."/>
            <person name="Gautier A."/>
            <person name="Giraud C."/>
            <person name="Giraud T."/>
            <person name="Gonzalez C."/>
            <person name="Grossetete S."/>
            <person name="Guldener U."/>
            <person name="Henrissat B."/>
            <person name="Howlett B.J."/>
            <person name="Kodira C."/>
            <person name="Kretschmer M."/>
            <person name="Lappartient A."/>
            <person name="Leroch M."/>
            <person name="Levis C."/>
            <person name="Mauceli E."/>
            <person name="Neuveglise C."/>
            <person name="Oeser B."/>
            <person name="Pearson M."/>
            <person name="Poulain J."/>
            <person name="Poussereau N."/>
            <person name="Quesneville H."/>
            <person name="Rascle C."/>
            <person name="Schumacher J."/>
            <person name="Segurens B."/>
            <person name="Sexton A."/>
            <person name="Silva E."/>
            <person name="Sirven C."/>
            <person name="Soanes D.M."/>
            <person name="Talbot N.J."/>
            <person name="Templeton M."/>
            <person name="Yandava C."/>
            <person name="Yarden O."/>
            <person name="Zeng Q."/>
            <person name="Rollins J.A."/>
            <person name="Lebrun M.H."/>
            <person name="Dickman M."/>
        </authorList>
    </citation>
    <scope>NUCLEOTIDE SEQUENCE [LARGE SCALE GENOMIC DNA]</scope>
    <source>
        <strain evidence="2">T4</strain>
    </source>
</reference>
<evidence type="ECO:0000313" key="1">
    <source>
        <dbReference type="EMBL" id="CCD45828.1"/>
    </source>
</evidence>
<gene>
    <name evidence="1" type="ORF">BofuT4_uP048460.1</name>
</gene>
<organism evidence="1 2">
    <name type="scientific">Botryotinia fuckeliana (strain T4)</name>
    <name type="common">Noble rot fungus</name>
    <name type="synonym">Botrytis cinerea</name>
    <dbReference type="NCBI Taxonomy" id="999810"/>
    <lineage>
        <taxon>Eukaryota</taxon>
        <taxon>Fungi</taxon>
        <taxon>Dikarya</taxon>
        <taxon>Ascomycota</taxon>
        <taxon>Pezizomycotina</taxon>
        <taxon>Leotiomycetes</taxon>
        <taxon>Helotiales</taxon>
        <taxon>Sclerotiniaceae</taxon>
        <taxon>Botrytis</taxon>
    </lineage>
</organism>
<dbReference type="AlphaFoldDB" id="G2XZE1"/>
<dbReference type="InParanoid" id="G2XZE1"/>
<protein>
    <submittedName>
        <fullName evidence="1">Uncharacterized protein</fullName>
    </submittedName>
</protein>